<dbReference type="Proteomes" id="UP000466442">
    <property type="component" value="Unassembled WGS sequence"/>
</dbReference>
<evidence type="ECO:0000256" key="1">
    <source>
        <dbReference type="ARBA" id="ARBA00007179"/>
    </source>
</evidence>
<dbReference type="SUPFAM" id="SSF158745">
    <property type="entry name" value="LanC-like"/>
    <property type="match status" value="1"/>
</dbReference>
<evidence type="ECO:0000313" key="4">
    <source>
        <dbReference type="Proteomes" id="UP000466442"/>
    </source>
</evidence>
<protein>
    <recommendedName>
        <fullName evidence="5">LanC-like protein 2</fullName>
    </recommendedName>
</protein>
<dbReference type="GO" id="GO:0046872">
    <property type="term" value="F:metal ion binding"/>
    <property type="evidence" value="ECO:0007669"/>
    <property type="project" value="UniProtKB-KW"/>
</dbReference>
<dbReference type="SMART" id="SM01260">
    <property type="entry name" value="LANC_like"/>
    <property type="match status" value="1"/>
</dbReference>
<dbReference type="AlphaFoldDB" id="A0A8S9XJP5"/>
<comment type="similarity">
    <text evidence="1">Belongs to the LanC-like protein family.</text>
</comment>
<feature type="binding site" evidence="2">
    <location>
        <position position="318"/>
    </location>
    <ligand>
        <name>Zn(2+)</name>
        <dbReference type="ChEBI" id="CHEBI:29105"/>
    </ligand>
</feature>
<dbReference type="Pfam" id="PF05147">
    <property type="entry name" value="LANC_like"/>
    <property type="match status" value="1"/>
</dbReference>
<comment type="caution">
    <text evidence="3">The sequence shown here is derived from an EMBL/GenBank/DDBJ whole genome shotgun (WGS) entry which is preliminary data.</text>
</comment>
<gene>
    <name evidence="3" type="ORF">GE061_014550</name>
</gene>
<evidence type="ECO:0000256" key="2">
    <source>
        <dbReference type="PIRSR" id="PIRSR607822-1"/>
    </source>
</evidence>
<dbReference type="OrthoDB" id="10257263at2759"/>
<dbReference type="EMBL" id="WIXP02000006">
    <property type="protein sequence ID" value="KAF6208809.1"/>
    <property type="molecule type" value="Genomic_DNA"/>
</dbReference>
<accession>A0A8S9XJP5</accession>
<evidence type="ECO:0008006" key="5">
    <source>
        <dbReference type="Google" id="ProtNLM"/>
    </source>
</evidence>
<dbReference type="Gene3D" id="1.50.10.10">
    <property type="match status" value="1"/>
</dbReference>
<sequence length="395" mass="44595">MGDYNYPKLHELQGSKVTIYLTPLNQLSDHFYARAKHAIDQITHLVDGYLYTPRGREDHSIYTGYMGLALTHFLIYKKTKNAPSFEIAKKLTDIAITRLSGELVSFLTGDAGPLALGTVLYSLDGNLDRSSELRLWLLQLGQNASTDISCTLIDGWAGYLYALLFVNKHVHDTIPVDIIRKTVTRILMIGVTAAIRKRSSVPLFYEWKGKSYFGPLHGLCGILYMVLCSNVLEETEMYNIVRPTLDYLIDSRSFRGNIPATTYSESDILVQWCHGIPGFVQLFIKASEVVDPSYISYAMEAADVVWNVGLLTKGYTLCHGVAGNAYSFLALFRKTGDRKHLIRATGFIEWCLSYPRFERQEPDRPYSLLKGYTGLLYFFTDVKDVSTTSFPGYEV</sequence>
<evidence type="ECO:0000313" key="3">
    <source>
        <dbReference type="EMBL" id="KAF6208809.1"/>
    </source>
</evidence>
<dbReference type="GO" id="GO:0005886">
    <property type="term" value="C:plasma membrane"/>
    <property type="evidence" value="ECO:0007669"/>
    <property type="project" value="TreeGrafter"/>
</dbReference>
<dbReference type="PANTHER" id="PTHR12736">
    <property type="entry name" value="LANC-LIKE PROTEIN"/>
    <property type="match status" value="1"/>
</dbReference>
<dbReference type="InterPro" id="IPR012341">
    <property type="entry name" value="6hp_glycosidase-like_sf"/>
</dbReference>
<dbReference type="GO" id="GO:0005975">
    <property type="term" value="P:carbohydrate metabolic process"/>
    <property type="evidence" value="ECO:0007669"/>
    <property type="project" value="InterPro"/>
</dbReference>
<organism evidence="3 4">
    <name type="scientific">Apolygus lucorum</name>
    <name type="common">Small green plant bug</name>
    <name type="synonym">Lygocoris lucorum</name>
    <dbReference type="NCBI Taxonomy" id="248454"/>
    <lineage>
        <taxon>Eukaryota</taxon>
        <taxon>Metazoa</taxon>
        <taxon>Ecdysozoa</taxon>
        <taxon>Arthropoda</taxon>
        <taxon>Hexapoda</taxon>
        <taxon>Insecta</taxon>
        <taxon>Pterygota</taxon>
        <taxon>Neoptera</taxon>
        <taxon>Paraneoptera</taxon>
        <taxon>Hemiptera</taxon>
        <taxon>Heteroptera</taxon>
        <taxon>Panheteroptera</taxon>
        <taxon>Cimicomorpha</taxon>
        <taxon>Miridae</taxon>
        <taxon>Mirini</taxon>
        <taxon>Apolygus</taxon>
    </lineage>
</organism>
<reference evidence="3" key="1">
    <citation type="journal article" date="2021" name="Mol. Ecol. Resour.">
        <title>Apolygus lucorum genome provides insights into omnivorousness and mesophyll feeding.</title>
        <authorList>
            <person name="Liu Y."/>
            <person name="Liu H."/>
            <person name="Wang H."/>
            <person name="Huang T."/>
            <person name="Liu B."/>
            <person name="Yang B."/>
            <person name="Yin L."/>
            <person name="Li B."/>
            <person name="Zhang Y."/>
            <person name="Zhang S."/>
            <person name="Jiang F."/>
            <person name="Zhang X."/>
            <person name="Ren Y."/>
            <person name="Wang B."/>
            <person name="Wang S."/>
            <person name="Lu Y."/>
            <person name="Wu K."/>
            <person name="Fan W."/>
            <person name="Wang G."/>
        </authorList>
    </citation>
    <scope>NUCLEOTIDE SEQUENCE</scope>
    <source>
        <strain evidence="3">12Hb</strain>
    </source>
</reference>
<dbReference type="PRINTS" id="PR01950">
    <property type="entry name" value="LANCSUPER"/>
</dbReference>
<keyword evidence="4" id="KW-1185">Reference proteome</keyword>
<keyword evidence="2" id="KW-0479">Metal-binding</keyword>
<dbReference type="InterPro" id="IPR007822">
    <property type="entry name" value="LANC-like"/>
</dbReference>
<dbReference type="CDD" id="cd04794">
    <property type="entry name" value="euk_LANCL"/>
    <property type="match status" value="1"/>
</dbReference>
<feature type="binding site" evidence="2">
    <location>
        <position position="273"/>
    </location>
    <ligand>
        <name>Zn(2+)</name>
        <dbReference type="ChEBI" id="CHEBI:29105"/>
    </ligand>
</feature>
<dbReference type="GO" id="GO:0031179">
    <property type="term" value="P:peptide modification"/>
    <property type="evidence" value="ECO:0007669"/>
    <property type="project" value="InterPro"/>
</dbReference>
<dbReference type="PRINTS" id="PR01951">
    <property type="entry name" value="LANCEUKARYTE"/>
</dbReference>
<proteinExistence type="inferred from homology"/>
<dbReference type="InterPro" id="IPR020464">
    <property type="entry name" value="LanC-like_prot_euk"/>
</dbReference>
<keyword evidence="2" id="KW-0862">Zinc</keyword>
<name>A0A8S9XJP5_APOLU</name>
<dbReference type="PANTHER" id="PTHR12736:SF21">
    <property type="entry name" value="LANC-LIKE PROTEIN 2"/>
    <property type="match status" value="1"/>
</dbReference>
<feature type="binding site" evidence="2">
    <location>
        <position position="319"/>
    </location>
    <ligand>
        <name>Zn(2+)</name>
        <dbReference type="ChEBI" id="CHEBI:29105"/>
    </ligand>
</feature>